<gene>
    <name evidence="1" type="ORF">SAMN02927928_3272</name>
</gene>
<accession>A0A1G4T7F9</accession>
<name>A0A1G4T7F9_9CAUL</name>
<dbReference type="EMBL" id="FMTS01000006">
    <property type="protein sequence ID" value="SCW76459.1"/>
    <property type="molecule type" value="Genomic_DNA"/>
</dbReference>
<dbReference type="OrthoDB" id="7595506at2"/>
<dbReference type="Proteomes" id="UP000199150">
    <property type="component" value="Unassembled WGS sequence"/>
</dbReference>
<reference evidence="2" key="1">
    <citation type="submission" date="2016-10" db="EMBL/GenBank/DDBJ databases">
        <authorList>
            <person name="Varghese N."/>
            <person name="Submissions S."/>
        </authorList>
    </citation>
    <scope>NUCLEOTIDE SEQUENCE [LARGE SCALE GENOMIC DNA]</scope>
    <source>
        <strain evidence="2">CGMCC 1.3431</strain>
    </source>
</reference>
<organism evidence="1 2">
    <name type="scientific">Asticcacaulis taihuensis</name>
    <dbReference type="NCBI Taxonomy" id="260084"/>
    <lineage>
        <taxon>Bacteria</taxon>
        <taxon>Pseudomonadati</taxon>
        <taxon>Pseudomonadota</taxon>
        <taxon>Alphaproteobacteria</taxon>
        <taxon>Caulobacterales</taxon>
        <taxon>Caulobacteraceae</taxon>
        <taxon>Asticcacaulis</taxon>
    </lineage>
</organism>
<keyword evidence="2" id="KW-1185">Reference proteome</keyword>
<evidence type="ECO:0000313" key="1">
    <source>
        <dbReference type="EMBL" id="SCW76459.1"/>
    </source>
</evidence>
<protein>
    <submittedName>
        <fullName evidence="1">Uncharacterized protein</fullName>
    </submittedName>
</protein>
<sequence>MSEPIESRLPADTLAKADFRHNEYAWRIIDLPEVIEAARALGLRNIGGQLQIRTPDAIGECDWVQIDACQLIPPILPWDAQVEMAANVALQDLQLLKAEFNFAREIKEAFPEPVARFIESGGTLEDAIWFVWYVDAEEV</sequence>
<dbReference type="RefSeq" id="WP_090650086.1">
    <property type="nucleotide sequence ID" value="NZ_CBCRYE010000010.1"/>
</dbReference>
<evidence type="ECO:0000313" key="2">
    <source>
        <dbReference type="Proteomes" id="UP000199150"/>
    </source>
</evidence>
<proteinExistence type="predicted"/>
<dbReference type="AlphaFoldDB" id="A0A1G4T7F9"/>